<dbReference type="GO" id="GO:0005737">
    <property type="term" value="C:cytoplasm"/>
    <property type="evidence" value="ECO:0007669"/>
    <property type="project" value="UniProtKB-SubCell"/>
</dbReference>
<evidence type="ECO:0000259" key="8">
    <source>
        <dbReference type="Pfam" id="PF00171"/>
    </source>
</evidence>
<dbReference type="AlphaFoldDB" id="A0A1M6SRJ7"/>
<evidence type="ECO:0000256" key="2">
    <source>
        <dbReference type="ARBA" id="ARBA00022605"/>
    </source>
</evidence>
<feature type="domain" description="Aldehyde dehydrogenase" evidence="8">
    <location>
        <begin position="307"/>
        <end position="374"/>
    </location>
</feature>
<evidence type="ECO:0000256" key="4">
    <source>
        <dbReference type="ARBA" id="ARBA00022857"/>
    </source>
</evidence>
<accession>A0A1M6SRJ7</accession>
<dbReference type="GO" id="GO:0050661">
    <property type="term" value="F:NADP binding"/>
    <property type="evidence" value="ECO:0007669"/>
    <property type="project" value="InterPro"/>
</dbReference>
<dbReference type="PANTHER" id="PTHR11063">
    <property type="entry name" value="GLUTAMATE SEMIALDEHYDE DEHYDROGENASE"/>
    <property type="match status" value="1"/>
</dbReference>
<dbReference type="Gene3D" id="3.40.309.10">
    <property type="entry name" value="Aldehyde Dehydrogenase, Chain A, domain 2"/>
    <property type="match status" value="1"/>
</dbReference>
<feature type="domain" description="Aldehyde dehydrogenase" evidence="8">
    <location>
        <begin position="69"/>
        <end position="280"/>
    </location>
</feature>
<dbReference type="InterPro" id="IPR015590">
    <property type="entry name" value="Aldehyde_DH_dom"/>
</dbReference>
<dbReference type="Proteomes" id="UP000183997">
    <property type="component" value="Unassembled WGS sequence"/>
</dbReference>
<comment type="subcellular location">
    <subcellularLocation>
        <location evidence="7">Cytoplasm</location>
    </subcellularLocation>
</comment>
<dbReference type="InterPro" id="IPR020593">
    <property type="entry name" value="G-glutamylP_reductase_CS"/>
</dbReference>
<evidence type="ECO:0000256" key="1">
    <source>
        <dbReference type="ARBA" id="ARBA00004985"/>
    </source>
</evidence>
<protein>
    <recommendedName>
        <fullName evidence="7">Gamma-glutamyl phosphate reductase</fullName>
        <shortName evidence="7">GPR</shortName>
        <ecNumber evidence="7">1.2.1.41</ecNumber>
    </recommendedName>
    <alternativeName>
        <fullName evidence="7">Glutamate-5-semialdehyde dehydrogenase</fullName>
    </alternativeName>
    <alternativeName>
        <fullName evidence="7">Glutamyl-gamma-semialdehyde dehydrogenase</fullName>
        <shortName evidence="7">GSA dehydrogenase</shortName>
    </alternativeName>
</protein>
<gene>
    <name evidence="7" type="primary">proA</name>
    <name evidence="9" type="ORF">SAMN02745123_01983</name>
</gene>
<dbReference type="InterPro" id="IPR016163">
    <property type="entry name" value="Ald_DH_C"/>
</dbReference>
<dbReference type="NCBIfam" id="TIGR00407">
    <property type="entry name" value="proA"/>
    <property type="match status" value="1"/>
</dbReference>
<evidence type="ECO:0000313" key="9">
    <source>
        <dbReference type="EMBL" id="SHK47315.1"/>
    </source>
</evidence>
<dbReference type="HAMAP" id="MF_00412">
    <property type="entry name" value="ProA"/>
    <property type="match status" value="1"/>
</dbReference>
<reference evidence="10" key="1">
    <citation type="submission" date="2016-11" db="EMBL/GenBank/DDBJ databases">
        <authorList>
            <person name="Varghese N."/>
            <person name="Submissions S."/>
        </authorList>
    </citation>
    <scope>NUCLEOTIDE SEQUENCE [LARGE SCALE GENOMIC DNA]</scope>
    <source>
        <strain evidence="10">DSM 10349</strain>
    </source>
</reference>
<evidence type="ECO:0000256" key="6">
    <source>
        <dbReference type="ARBA" id="ARBA00049024"/>
    </source>
</evidence>
<dbReference type="OrthoDB" id="9809970at2"/>
<dbReference type="InterPro" id="IPR016161">
    <property type="entry name" value="Ald_DH/histidinol_DH"/>
</dbReference>
<evidence type="ECO:0000313" key="10">
    <source>
        <dbReference type="Proteomes" id="UP000183997"/>
    </source>
</evidence>
<evidence type="ECO:0000256" key="3">
    <source>
        <dbReference type="ARBA" id="ARBA00022650"/>
    </source>
</evidence>
<evidence type="ECO:0000256" key="7">
    <source>
        <dbReference type="HAMAP-Rule" id="MF_00412"/>
    </source>
</evidence>
<dbReference type="GO" id="GO:0004350">
    <property type="term" value="F:glutamate-5-semialdehyde dehydrogenase activity"/>
    <property type="evidence" value="ECO:0007669"/>
    <property type="project" value="UniProtKB-UniRule"/>
</dbReference>
<evidence type="ECO:0000256" key="5">
    <source>
        <dbReference type="ARBA" id="ARBA00023002"/>
    </source>
</evidence>
<comment type="similarity">
    <text evidence="7">Belongs to the gamma-glutamyl phosphate reductase family.</text>
</comment>
<comment type="pathway">
    <text evidence="1 7">Amino-acid biosynthesis; L-proline biosynthesis; L-glutamate 5-semialdehyde from L-glutamate: step 2/2.</text>
</comment>
<dbReference type="NCBIfam" id="NF001221">
    <property type="entry name" value="PRK00197.1"/>
    <property type="match status" value="1"/>
</dbReference>
<dbReference type="CDD" id="cd07079">
    <property type="entry name" value="ALDH_F18-19_ProA-GPR"/>
    <property type="match status" value="1"/>
</dbReference>
<dbReference type="FunFam" id="3.40.309.10:FF:000006">
    <property type="entry name" value="Gamma-glutamyl phosphate reductase"/>
    <property type="match status" value="1"/>
</dbReference>
<name>A0A1M6SRJ7_9FIRM</name>
<keyword evidence="5 7" id="KW-0560">Oxidoreductase</keyword>
<keyword evidence="7" id="KW-0963">Cytoplasm</keyword>
<dbReference type="EC" id="1.2.1.41" evidence="7"/>
<dbReference type="EMBL" id="FRAR01000014">
    <property type="protein sequence ID" value="SHK47315.1"/>
    <property type="molecule type" value="Genomic_DNA"/>
</dbReference>
<proteinExistence type="inferred from homology"/>
<dbReference type="PANTHER" id="PTHR11063:SF8">
    <property type="entry name" value="DELTA-1-PYRROLINE-5-CARBOXYLATE SYNTHASE"/>
    <property type="match status" value="1"/>
</dbReference>
<organism evidence="9 10">
    <name type="scientific">Desulforamulus aeronauticus DSM 10349</name>
    <dbReference type="NCBI Taxonomy" id="1121421"/>
    <lineage>
        <taxon>Bacteria</taxon>
        <taxon>Bacillati</taxon>
        <taxon>Bacillota</taxon>
        <taxon>Clostridia</taxon>
        <taxon>Eubacteriales</taxon>
        <taxon>Peptococcaceae</taxon>
        <taxon>Desulforamulus</taxon>
    </lineage>
</organism>
<dbReference type="RefSeq" id="WP_072913728.1">
    <property type="nucleotide sequence ID" value="NZ_FRAR01000014.1"/>
</dbReference>
<dbReference type="SUPFAM" id="SSF53720">
    <property type="entry name" value="ALDH-like"/>
    <property type="match status" value="1"/>
</dbReference>
<dbReference type="Gene3D" id="3.40.605.10">
    <property type="entry name" value="Aldehyde Dehydrogenase, Chain A, domain 1"/>
    <property type="match status" value="1"/>
</dbReference>
<dbReference type="PIRSF" id="PIRSF000151">
    <property type="entry name" value="GPR"/>
    <property type="match status" value="1"/>
</dbReference>
<keyword evidence="2 7" id="KW-0028">Amino-acid biosynthesis</keyword>
<keyword evidence="10" id="KW-1185">Reference proteome</keyword>
<dbReference type="GO" id="GO:0055129">
    <property type="term" value="P:L-proline biosynthetic process"/>
    <property type="evidence" value="ECO:0007669"/>
    <property type="project" value="UniProtKB-UniRule"/>
</dbReference>
<dbReference type="PROSITE" id="PS01223">
    <property type="entry name" value="PROA"/>
    <property type="match status" value="1"/>
</dbReference>
<dbReference type="InterPro" id="IPR012134">
    <property type="entry name" value="Glu-5-SA_DH"/>
</dbReference>
<dbReference type="InterPro" id="IPR016162">
    <property type="entry name" value="Ald_DH_N"/>
</dbReference>
<keyword evidence="3 7" id="KW-0641">Proline biosynthesis</keyword>
<sequence>MSVVKELASKAKGASRILAGLDTTAKNNALEAVAKQLLTDQVSILQANELDLQNGKEAGLSSSLLDRLALHENRIQDMVEGLRQVAELPDPVGEVMESWTRSNGLQIDKVRVPMGVVGMVYEARPNVTVDTFALCLKAGSAVLLRGSANALNSNRALVASIKKGLSATVVPTEVVQFVDSEDRKDVDAMLRLNGLLDLVIPRGGAGLIRRVVETATVPVIETGVGNCHLFVDQAADTSMALEILLNAKCQRYGVCNAAESLLVHRSVASGWLPTAVSELQARGVEIRGCPAVLKLIPGLKPASEEDWATEFLAPVLSIKVVENLQEALSHIQTYGTGHSESIITEDQEAAEKFLRQVDAAAVYHNASTRFTDGFQYGFGAEIGISTQKLHARGPMGLRELTSYKYVVRGTGQVRS</sequence>
<dbReference type="Pfam" id="PF00171">
    <property type="entry name" value="Aldedh"/>
    <property type="match status" value="2"/>
</dbReference>
<comment type="function">
    <text evidence="7">Catalyzes the NADPH-dependent reduction of L-glutamate 5-phosphate into L-glutamate 5-semialdehyde and phosphate. The product spontaneously undergoes cyclization to form 1-pyrroline-5-carboxylate.</text>
</comment>
<keyword evidence="4 7" id="KW-0521">NADP</keyword>
<comment type="catalytic activity">
    <reaction evidence="6 7">
        <text>L-glutamate 5-semialdehyde + phosphate + NADP(+) = L-glutamyl 5-phosphate + NADPH + H(+)</text>
        <dbReference type="Rhea" id="RHEA:19541"/>
        <dbReference type="ChEBI" id="CHEBI:15378"/>
        <dbReference type="ChEBI" id="CHEBI:43474"/>
        <dbReference type="ChEBI" id="CHEBI:57783"/>
        <dbReference type="ChEBI" id="CHEBI:58066"/>
        <dbReference type="ChEBI" id="CHEBI:58274"/>
        <dbReference type="ChEBI" id="CHEBI:58349"/>
        <dbReference type="EC" id="1.2.1.41"/>
    </reaction>
</comment>
<dbReference type="InterPro" id="IPR000965">
    <property type="entry name" value="GPR_dom"/>
</dbReference>
<dbReference type="STRING" id="1121421.SAMN02745123_01983"/>
<dbReference type="UniPathway" id="UPA00098">
    <property type="reaction ID" value="UER00360"/>
</dbReference>